<keyword evidence="1" id="KW-0732">Signal</keyword>
<evidence type="ECO:0000313" key="3">
    <source>
        <dbReference type="Proteomes" id="UP001164472"/>
    </source>
</evidence>
<organism evidence="2 3">
    <name type="scientific">Alkalimarinus sediminis</name>
    <dbReference type="NCBI Taxonomy" id="1632866"/>
    <lineage>
        <taxon>Bacteria</taxon>
        <taxon>Pseudomonadati</taxon>
        <taxon>Pseudomonadota</taxon>
        <taxon>Gammaproteobacteria</taxon>
        <taxon>Alteromonadales</taxon>
        <taxon>Alteromonadaceae</taxon>
        <taxon>Alkalimarinus</taxon>
    </lineage>
</organism>
<evidence type="ECO:0008006" key="4">
    <source>
        <dbReference type="Google" id="ProtNLM"/>
    </source>
</evidence>
<dbReference type="EMBL" id="CP101527">
    <property type="protein sequence ID" value="UZW76127.1"/>
    <property type="molecule type" value="Genomic_DNA"/>
</dbReference>
<evidence type="ECO:0000256" key="1">
    <source>
        <dbReference type="SAM" id="SignalP"/>
    </source>
</evidence>
<sequence>MRNRSIIATSLLAACLLSPLSHSETIRIGLSQQAEENKNINRPQVGMSMESVKSYFGAPPSMSGPTGKPAIYKWKYADFTVYFEGEYVIHSVLHPSKAETKSNEQP</sequence>
<dbReference type="KEGG" id="asem:NNL22_06000"/>
<proteinExistence type="predicted"/>
<gene>
    <name evidence="2" type="ORF">NNL22_06000</name>
</gene>
<dbReference type="PROSITE" id="PS51257">
    <property type="entry name" value="PROKAR_LIPOPROTEIN"/>
    <property type="match status" value="1"/>
</dbReference>
<dbReference type="AlphaFoldDB" id="A0A9E8HL43"/>
<keyword evidence="3" id="KW-1185">Reference proteome</keyword>
<dbReference type="Proteomes" id="UP001164472">
    <property type="component" value="Chromosome"/>
</dbReference>
<feature type="signal peptide" evidence="1">
    <location>
        <begin position="1"/>
        <end position="23"/>
    </location>
</feature>
<name>A0A9E8HL43_9ALTE</name>
<accession>A0A9E8HL43</accession>
<evidence type="ECO:0000313" key="2">
    <source>
        <dbReference type="EMBL" id="UZW76127.1"/>
    </source>
</evidence>
<dbReference type="RefSeq" id="WP_251811943.1">
    <property type="nucleotide sequence ID" value="NZ_CP101527.1"/>
</dbReference>
<protein>
    <recommendedName>
        <fullName evidence="4">Lipoprotein SmpA/OmlA domain-containing protein</fullName>
    </recommendedName>
</protein>
<reference evidence="2" key="1">
    <citation type="submission" date="2022-07" db="EMBL/GenBank/DDBJ databases">
        <title>Alkalimarinus sp. nov., isolated from gut of a Alitta virens.</title>
        <authorList>
            <person name="Yang A.I."/>
            <person name="Shin N.-R."/>
        </authorList>
    </citation>
    <scope>NUCLEOTIDE SEQUENCE</scope>
    <source>
        <strain evidence="2">FA028</strain>
    </source>
</reference>
<feature type="chain" id="PRO_5039403133" description="Lipoprotein SmpA/OmlA domain-containing protein" evidence="1">
    <location>
        <begin position="24"/>
        <end position="106"/>
    </location>
</feature>